<sequence>MATVSRAPRRPAAIDYHSSTPTSQPMQTPSQVAASPQMFIEILKSLGECAELVEHNAHPADTMSSLRQIISLVSSLSIAVLMPSNSQGPGSCVTSQKNFHRSDSSVSFDGHEFSTSDPGLSYSHSNSESDSSVSYKWEPPSPASSPASMVGKHTARVVPGTPYHARKPSRAPLLTPPPSDRQVCRQLSTHDSPLFPALPEIQDREKVDNSLGLKLGFESGVLPLGFESSSIPQASDADFNHRATFHRQAGRGISEAYDVTLTLTGSTTIDGTTYNYSESLCRTDGTGITGYRYDNRNGSTYIRFDEPTGPRTCFMRHTHPPHTIPPTSSSRTLHSTSSPQLIRRASDGSAKGNMAVWSPLPRSPAQMSLTMKPPKFTLSSPLVGNDMGGSAPMGLSVKDFWR</sequence>
<reference evidence="2" key="1">
    <citation type="submission" date="2014-08" db="EMBL/GenBank/DDBJ databases">
        <authorList>
            <person name="Sharma Rahul"/>
            <person name="Thines Marco"/>
        </authorList>
    </citation>
    <scope>NUCLEOTIDE SEQUENCE</scope>
</reference>
<name>A0A0F7SJG8_PHARH</name>
<protein>
    <submittedName>
        <fullName evidence="2">Uncharacterized protein</fullName>
    </submittedName>
</protein>
<proteinExistence type="predicted"/>
<feature type="region of interest" description="Disordered" evidence="1">
    <location>
        <begin position="1"/>
        <end position="30"/>
    </location>
</feature>
<dbReference type="AlphaFoldDB" id="A0A0F7SJG8"/>
<feature type="compositionally biased region" description="Polar residues" evidence="1">
    <location>
        <begin position="17"/>
        <end position="30"/>
    </location>
</feature>
<organism evidence="2">
    <name type="scientific">Phaffia rhodozyma</name>
    <name type="common">Yeast</name>
    <name type="synonym">Xanthophyllomyces dendrorhous</name>
    <dbReference type="NCBI Taxonomy" id="264483"/>
    <lineage>
        <taxon>Eukaryota</taxon>
        <taxon>Fungi</taxon>
        <taxon>Dikarya</taxon>
        <taxon>Basidiomycota</taxon>
        <taxon>Agaricomycotina</taxon>
        <taxon>Tremellomycetes</taxon>
        <taxon>Cystofilobasidiales</taxon>
        <taxon>Mrakiaceae</taxon>
        <taxon>Phaffia</taxon>
    </lineage>
</organism>
<feature type="region of interest" description="Disordered" evidence="1">
    <location>
        <begin position="85"/>
        <end position="182"/>
    </location>
</feature>
<evidence type="ECO:0000313" key="2">
    <source>
        <dbReference type="EMBL" id="CED82212.1"/>
    </source>
</evidence>
<evidence type="ECO:0000256" key="1">
    <source>
        <dbReference type="SAM" id="MobiDB-lite"/>
    </source>
</evidence>
<feature type="compositionally biased region" description="Polar residues" evidence="1">
    <location>
        <begin position="85"/>
        <end position="97"/>
    </location>
</feature>
<dbReference type="EMBL" id="LN483124">
    <property type="protein sequence ID" value="CED82212.1"/>
    <property type="molecule type" value="Genomic_DNA"/>
</dbReference>
<feature type="compositionally biased region" description="Low complexity" evidence="1">
    <location>
        <begin position="121"/>
        <end position="134"/>
    </location>
</feature>
<accession>A0A0F7SJG8</accession>